<dbReference type="Proteomes" id="UP001055286">
    <property type="component" value="Unassembled WGS sequence"/>
</dbReference>
<keyword evidence="3" id="KW-1185">Reference proteome</keyword>
<dbReference type="EMBL" id="BPQJ01000033">
    <property type="protein sequence ID" value="GJD65022.1"/>
    <property type="molecule type" value="Genomic_DNA"/>
</dbReference>
<reference evidence="2" key="2">
    <citation type="submission" date="2021-08" db="EMBL/GenBank/DDBJ databases">
        <authorList>
            <person name="Tani A."/>
            <person name="Ola A."/>
            <person name="Ogura Y."/>
            <person name="Katsura K."/>
            <person name="Hayashi T."/>
        </authorList>
    </citation>
    <scope>NUCLEOTIDE SEQUENCE</scope>
    <source>
        <strain evidence="2">JCM 32048</strain>
    </source>
</reference>
<gene>
    <name evidence="2" type="ORF">MPEAHAMD_5208</name>
</gene>
<feature type="compositionally biased region" description="Basic and acidic residues" evidence="1">
    <location>
        <begin position="79"/>
        <end position="89"/>
    </location>
</feature>
<feature type="region of interest" description="Disordered" evidence="1">
    <location>
        <begin position="59"/>
        <end position="89"/>
    </location>
</feature>
<sequence>MSGGRGREDVCPRWAFRAIVPRMSDNEFYPFTIEVAPLSSPKGKFGWAIRKHGKLLERSDRPHDSEERAYASATAAVERAFRPADPRRR</sequence>
<evidence type="ECO:0000313" key="3">
    <source>
        <dbReference type="Proteomes" id="UP001055286"/>
    </source>
</evidence>
<comment type="caution">
    <text evidence="2">The sequence shown here is derived from an EMBL/GenBank/DDBJ whole genome shotgun (WGS) entry which is preliminary data.</text>
</comment>
<proteinExistence type="predicted"/>
<organism evidence="2 3">
    <name type="scientific">Methylobacterium frigidaeris</name>
    <dbReference type="NCBI Taxonomy" id="2038277"/>
    <lineage>
        <taxon>Bacteria</taxon>
        <taxon>Pseudomonadati</taxon>
        <taxon>Pseudomonadota</taxon>
        <taxon>Alphaproteobacteria</taxon>
        <taxon>Hyphomicrobiales</taxon>
        <taxon>Methylobacteriaceae</taxon>
        <taxon>Methylobacterium</taxon>
    </lineage>
</organism>
<feature type="compositionally biased region" description="Basic and acidic residues" evidence="1">
    <location>
        <begin position="59"/>
        <end position="69"/>
    </location>
</feature>
<accession>A0AA37HFE0</accession>
<evidence type="ECO:0000256" key="1">
    <source>
        <dbReference type="SAM" id="MobiDB-lite"/>
    </source>
</evidence>
<dbReference type="AlphaFoldDB" id="A0AA37HFE0"/>
<protein>
    <submittedName>
        <fullName evidence="2">Uncharacterized protein</fullName>
    </submittedName>
</protein>
<name>A0AA37HFE0_9HYPH</name>
<evidence type="ECO:0000313" key="2">
    <source>
        <dbReference type="EMBL" id="GJD65022.1"/>
    </source>
</evidence>
<reference evidence="2" key="1">
    <citation type="journal article" date="2016" name="Front. Microbiol.">
        <title>Genome Sequence of the Piezophilic, Mesophilic Sulfate-Reducing Bacterium Desulfovibrio indicus J2T.</title>
        <authorList>
            <person name="Cao J."/>
            <person name="Maignien L."/>
            <person name="Shao Z."/>
            <person name="Alain K."/>
            <person name="Jebbar M."/>
        </authorList>
    </citation>
    <scope>NUCLEOTIDE SEQUENCE</scope>
    <source>
        <strain evidence="2">JCM 32048</strain>
    </source>
</reference>